<name>A0AAN9T6C9_9HEMI</name>
<comment type="caution">
    <text evidence="2">The sequence shown here is derived from an EMBL/GenBank/DDBJ whole genome shotgun (WGS) entry which is preliminary data.</text>
</comment>
<evidence type="ECO:0000313" key="3">
    <source>
        <dbReference type="Proteomes" id="UP001367676"/>
    </source>
</evidence>
<keyword evidence="3" id="KW-1185">Reference proteome</keyword>
<evidence type="ECO:0000256" key="1">
    <source>
        <dbReference type="SAM" id="MobiDB-lite"/>
    </source>
</evidence>
<dbReference type="EMBL" id="JBBCAQ010000036">
    <property type="protein sequence ID" value="KAK7575653.1"/>
    <property type="molecule type" value="Genomic_DNA"/>
</dbReference>
<gene>
    <name evidence="2" type="ORF">V9T40_011939</name>
</gene>
<organism evidence="2 3">
    <name type="scientific">Parthenolecanium corni</name>
    <dbReference type="NCBI Taxonomy" id="536013"/>
    <lineage>
        <taxon>Eukaryota</taxon>
        <taxon>Metazoa</taxon>
        <taxon>Ecdysozoa</taxon>
        <taxon>Arthropoda</taxon>
        <taxon>Hexapoda</taxon>
        <taxon>Insecta</taxon>
        <taxon>Pterygota</taxon>
        <taxon>Neoptera</taxon>
        <taxon>Paraneoptera</taxon>
        <taxon>Hemiptera</taxon>
        <taxon>Sternorrhyncha</taxon>
        <taxon>Coccoidea</taxon>
        <taxon>Coccidae</taxon>
        <taxon>Parthenolecanium</taxon>
    </lineage>
</organism>
<dbReference type="AlphaFoldDB" id="A0AAN9T6C9"/>
<protein>
    <submittedName>
        <fullName evidence="2">Uncharacterized protein</fullName>
    </submittedName>
</protein>
<dbReference type="Proteomes" id="UP001367676">
    <property type="component" value="Unassembled WGS sequence"/>
</dbReference>
<reference evidence="2 3" key="1">
    <citation type="submission" date="2024-03" db="EMBL/GenBank/DDBJ databases">
        <title>Adaptation during the transition from Ophiocordyceps entomopathogen to insect associate is accompanied by gene loss and intensified selection.</title>
        <authorList>
            <person name="Ward C.M."/>
            <person name="Onetto C.A."/>
            <person name="Borneman A.R."/>
        </authorList>
    </citation>
    <scope>NUCLEOTIDE SEQUENCE [LARGE SCALE GENOMIC DNA]</scope>
    <source>
        <strain evidence="2">AWRI1</strain>
        <tissue evidence="2">Single Adult Female</tissue>
    </source>
</reference>
<feature type="compositionally biased region" description="Basic and acidic residues" evidence="1">
    <location>
        <begin position="1"/>
        <end position="20"/>
    </location>
</feature>
<evidence type="ECO:0000313" key="2">
    <source>
        <dbReference type="EMBL" id="KAK7575653.1"/>
    </source>
</evidence>
<sequence length="84" mass="9587">MRAEDDGDVDTAKRLEEQQRGHGGAKKYVAQRWLFSFSAAVRAKKAFYGESCPSRYGTAHPYRSNFLPCTLPLEHYVHCEQFCA</sequence>
<feature type="region of interest" description="Disordered" evidence="1">
    <location>
        <begin position="1"/>
        <end position="24"/>
    </location>
</feature>
<accession>A0AAN9T6C9</accession>
<proteinExistence type="predicted"/>